<keyword evidence="1" id="KW-0472">Membrane</keyword>
<feature type="transmembrane region" description="Helical" evidence="1">
    <location>
        <begin position="37"/>
        <end position="61"/>
    </location>
</feature>
<evidence type="ECO:0000313" key="3">
    <source>
        <dbReference type="EMBL" id="MFH5229273.1"/>
    </source>
</evidence>
<evidence type="ECO:0000313" key="6">
    <source>
        <dbReference type="Proteomes" id="UP001609176"/>
    </source>
</evidence>
<dbReference type="RefSeq" id="WP_395115317.1">
    <property type="nucleotide sequence ID" value="NZ_JBIMSN010000052.1"/>
</dbReference>
<evidence type="ECO:0000313" key="5">
    <source>
        <dbReference type="Proteomes" id="UP001609175"/>
    </source>
</evidence>
<comment type="caution">
    <text evidence="3">The sequence shown here is derived from an EMBL/GenBank/DDBJ whole genome shotgun (WGS) entry which is preliminary data.</text>
</comment>
<reference evidence="5 6" key="1">
    <citation type="submission" date="2024-10" db="EMBL/GenBank/DDBJ databases">
        <authorList>
            <person name="Riesco R."/>
        </authorList>
    </citation>
    <scope>NUCLEOTIDE SEQUENCE [LARGE SCALE GENOMIC DNA]</scope>
    <source>
        <strain evidence="4 6">NCIMB 15448</strain>
        <strain evidence="2 5">NCIMB 15449</strain>
        <strain evidence="3 7">NCIMB 15450</strain>
    </source>
</reference>
<name>A0ABW7K2L6_9NOCA</name>
<evidence type="ECO:0000313" key="7">
    <source>
        <dbReference type="Proteomes" id="UP001609219"/>
    </source>
</evidence>
<dbReference type="EMBL" id="JBIMSO010000054">
    <property type="protein sequence ID" value="MFH5209566.1"/>
    <property type="molecule type" value="Genomic_DNA"/>
</dbReference>
<dbReference type="EMBL" id="JBIMSN010000052">
    <property type="protein sequence ID" value="MFH5229273.1"/>
    <property type="molecule type" value="Genomic_DNA"/>
</dbReference>
<keyword evidence="1" id="KW-0812">Transmembrane</keyword>
<dbReference type="EMBL" id="JBIMSP010000008">
    <property type="protein sequence ID" value="MFH5241682.1"/>
    <property type="molecule type" value="Genomic_DNA"/>
</dbReference>
<evidence type="ECO:0000313" key="2">
    <source>
        <dbReference type="EMBL" id="MFH5209566.1"/>
    </source>
</evidence>
<dbReference type="Proteomes" id="UP001609176">
    <property type="component" value="Unassembled WGS sequence"/>
</dbReference>
<feature type="transmembrane region" description="Helical" evidence="1">
    <location>
        <begin position="7"/>
        <end position="25"/>
    </location>
</feature>
<keyword evidence="1" id="KW-1133">Transmembrane helix</keyword>
<gene>
    <name evidence="4" type="ORF">ACHIPV_07230</name>
    <name evidence="2" type="ORF">ACHIPZ_15390</name>
    <name evidence="3" type="ORF">ACHIRB_11915</name>
</gene>
<evidence type="ECO:0000256" key="1">
    <source>
        <dbReference type="SAM" id="Phobius"/>
    </source>
</evidence>
<sequence>MKNIIRGSAVGFAILAVGYYLWNGLTYQSSSPYDTGALAWANGLMALPIVAVTALIFAFAFTGDSIMSAFTGRNSAAYQRGLIGIGTIRAVRQTGMRLNDQPEVRIDFHVESADGKIFDSYAKMIVPFTELALLRPGVVLPVRYLPERTERVEIDRSPDRSQAQYVIDQAMIRKGVTTPEKLDIAARGVVASAVVQSLNVPGEIRNGSSKIELGLAVTRPDGSMFTTRVEKFLPPGAAQHVQVGRIVTVHYLPSNEHEVVVALPVNA</sequence>
<accession>A0ABW7K2L6</accession>
<keyword evidence="7" id="KW-1185">Reference proteome</keyword>
<protein>
    <submittedName>
        <fullName evidence="3">Uncharacterized protein</fullName>
    </submittedName>
</protein>
<dbReference type="Proteomes" id="UP001609219">
    <property type="component" value="Unassembled WGS sequence"/>
</dbReference>
<evidence type="ECO:0000313" key="4">
    <source>
        <dbReference type="EMBL" id="MFH5241682.1"/>
    </source>
</evidence>
<proteinExistence type="predicted"/>
<dbReference type="Proteomes" id="UP001609175">
    <property type="component" value="Unassembled WGS sequence"/>
</dbReference>
<organism evidence="3 7">
    <name type="scientific">Antrihabitans spumae</name>
    <dbReference type="NCBI Taxonomy" id="3373370"/>
    <lineage>
        <taxon>Bacteria</taxon>
        <taxon>Bacillati</taxon>
        <taxon>Actinomycetota</taxon>
        <taxon>Actinomycetes</taxon>
        <taxon>Mycobacteriales</taxon>
        <taxon>Nocardiaceae</taxon>
        <taxon>Antrihabitans</taxon>
    </lineage>
</organism>